<comment type="catalytic activity">
    <reaction evidence="1 10">
        <text>a fatty acyl-[ACP] + phosphate = an acyl phosphate + holo-[ACP]</text>
        <dbReference type="Rhea" id="RHEA:42292"/>
        <dbReference type="Rhea" id="RHEA-COMP:9685"/>
        <dbReference type="Rhea" id="RHEA-COMP:14125"/>
        <dbReference type="ChEBI" id="CHEBI:43474"/>
        <dbReference type="ChEBI" id="CHEBI:59918"/>
        <dbReference type="ChEBI" id="CHEBI:64479"/>
        <dbReference type="ChEBI" id="CHEBI:138651"/>
        <dbReference type="EC" id="2.3.1.274"/>
    </reaction>
</comment>
<dbReference type="EMBL" id="JAAYEE010000127">
    <property type="protein sequence ID" value="NLW35359.1"/>
    <property type="molecule type" value="Genomic_DNA"/>
</dbReference>
<organism evidence="11 12">
    <name type="scientific">Syntrophorhabdus aromaticivorans</name>
    <dbReference type="NCBI Taxonomy" id="328301"/>
    <lineage>
        <taxon>Bacteria</taxon>
        <taxon>Pseudomonadati</taxon>
        <taxon>Thermodesulfobacteriota</taxon>
        <taxon>Syntrophorhabdia</taxon>
        <taxon>Syntrophorhabdales</taxon>
        <taxon>Syntrophorhabdaceae</taxon>
        <taxon>Syntrophorhabdus</taxon>
    </lineage>
</organism>
<keyword evidence="6 10" id="KW-0594">Phospholipid biosynthesis</keyword>
<protein>
    <recommendedName>
        <fullName evidence="8 10">Phosphate acyltransferase</fullName>
        <ecNumber evidence="8 10">2.3.1.274</ecNumber>
    </recommendedName>
    <alternativeName>
        <fullName evidence="10">Acyl-ACP phosphotransacylase</fullName>
    </alternativeName>
    <alternativeName>
        <fullName evidence="10">Acyl-[acyl-carrier-protein]--phosphate acyltransferase</fullName>
    </alternativeName>
    <alternativeName>
        <fullName evidence="10">Phosphate-acyl-ACP acyltransferase</fullName>
    </alternativeName>
</protein>
<dbReference type="AlphaFoldDB" id="A0A971S1B9"/>
<evidence type="ECO:0000313" key="12">
    <source>
        <dbReference type="Proteomes" id="UP000777265"/>
    </source>
</evidence>
<evidence type="ECO:0000256" key="6">
    <source>
        <dbReference type="ARBA" id="ARBA00023209"/>
    </source>
</evidence>
<evidence type="ECO:0000256" key="8">
    <source>
        <dbReference type="ARBA" id="ARBA00024069"/>
    </source>
</evidence>
<gene>
    <name evidence="10 11" type="primary">plsX</name>
    <name evidence="11" type="ORF">GXY80_07750</name>
</gene>
<keyword evidence="11" id="KW-0012">Acyltransferase</keyword>
<evidence type="ECO:0000256" key="7">
    <source>
        <dbReference type="ARBA" id="ARBA00023264"/>
    </source>
</evidence>
<dbReference type="Pfam" id="PF02504">
    <property type="entry name" value="FA_synthesis"/>
    <property type="match status" value="1"/>
</dbReference>
<comment type="function">
    <text evidence="10">Catalyzes the reversible formation of acyl-phosphate (acyl-PO(4)) from acyl-[acyl-carrier-protein] (acyl-ACP). This enzyme utilizes acyl-ACP as fatty acyl donor, but not acyl-CoA.</text>
</comment>
<evidence type="ECO:0000256" key="3">
    <source>
        <dbReference type="ARBA" id="ARBA00022516"/>
    </source>
</evidence>
<dbReference type="SUPFAM" id="SSF53659">
    <property type="entry name" value="Isocitrate/Isopropylmalate dehydrogenase-like"/>
    <property type="match status" value="1"/>
</dbReference>
<name>A0A971S1B9_9BACT</name>
<dbReference type="PANTHER" id="PTHR30100">
    <property type="entry name" value="FATTY ACID/PHOSPHOLIPID SYNTHESIS PROTEIN PLSX"/>
    <property type="match status" value="1"/>
</dbReference>
<dbReference type="PANTHER" id="PTHR30100:SF1">
    <property type="entry name" value="PHOSPHATE ACYLTRANSFERASE"/>
    <property type="match status" value="1"/>
</dbReference>
<dbReference type="EC" id="2.3.1.274" evidence="8 10"/>
<dbReference type="NCBIfam" id="TIGR00182">
    <property type="entry name" value="plsX"/>
    <property type="match status" value="1"/>
</dbReference>
<dbReference type="Gene3D" id="3.40.718.10">
    <property type="entry name" value="Isopropylmalate Dehydrogenase"/>
    <property type="match status" value="1"/>
</dbReference>
<sequence>MRIAVDGLGGDFAPQAIAKGAEQAAKEKIADIVLVGDEARLKSALQDPSGVEIVHAPEYVEMTESPSSALRKKKRSSLNKAFELLRARDVQGVVTAGNSGAAMAFAIFTLGRIGLVERPAIATLHPNLKENGISLLLDAGGNVDCKPTHLAQFAIMGDAFARCALGIKAPRVGLLSNAEEETKGNELTREAHAMIKGLGLNYLGYVEGTDVYNGHTDVVVCDGFVGNIALKVSEGVAESVMRFLKENIEKGLKKKIGFLLMKEIFQEIAKKTDYSEYGGAPLLGVDGVCVICHGRSNERAIKNAINMAKNFVEKNLNESIKDAMIDHFRG</sequence>
<evidence type="ECO:0000256" key="4">
    <source>
        <dbReference type="ARBA" id="ARBA00022679"/>
    </source>
</evidence>
<dbReference type="GO" id="GO:0006633">
    <property type="term" value="P:fatty acid biosynthetic process"/>
    <property type="evidence" value="ECO:0007669"/>
    <property type="project" value="UniProtKB-UniRule"/>
</dbReference>
<evidence type="ECO:0000256" key="1">
    <source>
        <dbReference type="ARBA" id="ARBA00001232"/>
    </source>
</evidence>
<reference evidence="11" key="2">
    <citation type="submission" date="2020-01" db="EMBL/GenBank/DDBJ databases">
        <authorList>
            <person name="Campanaro S."/>
        </authorList>
    </citation>
    <scope>NUCLEOTIDE SEQUENCE</scope>
    <source>
        <strain evidence="11">AS06rmzACSIP_7</strain>
    </source>
</reference>
<proteinExistence type="inferred from homology"/>
<dbReference type="Proteomes" id="UP000777265">
    <property type="component" value="Unassembled WGS sequence"/>
</dbReference>
<dbReference type="PIRSF" id="PIRSF002465">
    <property type="entry name" value="Phsphlp_syn_PlsX"/>
    <property type="match status" value="1"/>
</dbReference>
<comment type="subunit">
    <text evidence="9 10">Homodimer. Probably interacts with PlsY.</text>
</comment>
<dbReference type="InterPro" id="IPR003664">
    <property type="entry name" value="FA_synthesis"/>
</dbReference>
<dbReference type="InterPro" id="IPR012281">
    <property type="entry name" value="Phospholipid_synth_PlsX-like"/>
</dbReference>
<evidence type="ECO:0000256" key="9">
    <source>
        <dbReference type="ARBA" id="ARBA00046608"/>
    </source>
</evidence>
<comment type="similarity">
    <text evidence="10">Belongs to the PlsX family.</text>
</comment>
<keyword evidence="4 10" id="KW-0808">Transferase</keyword>
<evidence type="ECO:0000256" key="5">
    <source>
        <dbReference type="ARBA" id="ARBA00023098"/>
    </source>
</evidence>
<accession>A0A971S1B9</accession>
<evidence type="ECO:0000313" key="11">
    <source>
        <dbReference type="EMBL" id="NLW35359.1"/>
    </source>
</evidence>
<evidence type="ECO:0000256" key="10">
    <source>
        <dbReference type="HAMAP-Rule" id="MF_00019"/>
    </source>
</evidence>
<evidence type="ECO:0000256" key="2">
    <source>
        <dbReference type="ARBA" id="ARBA00022490"/>
    </source>
</evidence>
<dbReference type="GO" id="GO:0043811">
    <property type="term" value="F:phosphate:acyl-[acyl carrier protein] acyltransferase activity"/>
    <property type="evidence" value="ECO:0007669"/>
    <property type="project" value="UniProtKB-UniRule"/>
</dbReference>
<keyword evidence="7 10" id="KW-1208">Phospholipid metabolism</keyword>
<reference evidence="11" key="1">
    <citation type="journal article" date="2020" name="Biotechnol. Biofuels">
        <title>New insights from the biogas microbiome by comprehensive genome-resolved metagenomics of nearly 1600 species originating from multiple anaerobic digesters.</title>
        <authorList>
            <person name="Campanaro S."/>
            <person name="Treu L."/>
            <person name="Rodriguez-R L.M."/>
            <person name="Kovalovszki A."/>
            <person name="Ziels R.M."/>
            <person name="Maus I."/>
            <person name="Zhu X."/>
            <person name="Kougias P.G."/>
            <person name="Basile A."/>
            <person name="Luo G."/>
            <person name="Schluter A."/>
            <person name="Konstantinidis K.T."/>
            <person name="Angelidaki I."/>
        </authorList>
    </citation>
    <scope>NUCLEOTIDE SEQUENCE</scope>
    <source>
        <strain evidence="11">AS06rmzACSIP_7</strain>
    </source>
</reference>
<comment type="pathway">
    <text evidence="10">Lipid metabolism; phospholipid metabolism.</text>
</comment>
<keyword evidence="3 10" id="KW-0444">Lipid biosynthesis</keyword>
<keyword evidence="5 10" id="KW-0443">Lipid metabolism</keyword>
<dbReference type="HAMAP" id="MF_00019">
    <property type="entry name" value="PlsX"/>
    <property type="match status" value="1"/>
</dbReference>
<comment type="subcellular location">
    <subcellularLocation>
        <location evidence="10">Cytoplasm</location>
    </subcellularLocation>
    <text evidence="10">Associated with the membrane possibly through PlsY.</text>
</comment>
<dbReference type="GO" id="GO:0005737">
    <property type="term" value="C:cytoplasm"/>
    <property type="evidence" value="ECO:0007669"/>
    <property type="project" value="UniProtKB-SubCell"/>
</dbReference>
<dbReference type="GO" id="GO:0008654">
    <property type="term" value="P:phospholipid biosynthetic process"/>
    <property type="evidence" value="ECO:0007669"/>
    <property type="project" value="UniProtKB-KW"/>
</dbReference>
<comment type="caution">
    <text evidence="11">The sequence shown here is derived from an EMBL/GenBank/DDBJ whole genome shotgun (WGS) entry which is preliminary data.</text>
</comment>
<keyword evidence="2 10" id="KW-0963">Cytoplasm</keyword>